<sequence>MGYGRTGRRGFHRPWRRPARNLHSWGANRTTAGRKFRRGQIEFEVVEIFRQVGADFAEVAQRTGRQPKLPQLSGTPRCASAFCALFGATCGRRTCFRPRASFSESGEHERRGVEKVLSESQSRSSGAPILKVQKRFQHLQIR</sequence>
<evidence type="ECO:0000313" key="2">
    <source>
        <dbReference type="EMBL" id="ORX05144.1"/>
    </source>
</evidence>
<protein>
    <submittedName>
        <fullName evidence="2">Uncharacterized protein</fullName>
    </submittedName>
</protein>
<organism evidence="2 3">
    <name type="scientific">Mycobacterium triplex</name>
    <dbReference type="NCBI Taxonomy" id="47839"/>
    <lineage>
        <taxon>Bacteria</taxon>
        <taxon>Bacillati</taxon>
        <taxon>Actinomycetota</taxon>
        <taxon>Actinomycetes</taxon>
        <taxon>Mycobacteriales</taxon>
        <taxon>Mycobacteriaceae</taxon>
        <taxon>Mycobacterium</taxon>
        <taxon>Mycobacterium simiae complex</taxon>
    </lineage>
</organism>
<dbReference type="Proteomes" id="UP000193710">
    <property type="component" value="Unassembled WGS sequence"/>
</dbReference>
<proteinExistence type="predicted"/>
<reference evidence="2 3" key="1">
    <citation type="submission" date="2016-01" db="EMBL/GenBank/DDBJ databases">
        <title>The new phylogeny of the genus Mycobacterium.</title>
        <authorList>
            <person name="Tarcisio F."/>
            <person name="Conor M."/>
            <person name="Antonella G."/>
            <person name="Elisabetta G."/>
            <person name="Giulia F.S."/>
            <person name="Sara T."/>
            <person name="Anna F."/>
            <person name="Clotilde B."/>
            <person name="Roberto B."/>
            <person name="Veronica D.S."/>
            <person name="Fabio R."/>
            <person name="Monica P."/>
            <person name="Olivier J."/>
            <person name="Enrico T."/>
            <person name="Nicola S."/>
        </authorList>
    </citation>
    <scope>NUCLEOTIDE SEQUENCE [LARGE SCALE GENOMIC DNA]</scope>
    <source>
        <strain evidence="2 3">DSM 44626</strain>
    </source>
</reference>
<evidence type="ECO:0000313" key="3">
    <source>
        <dbReference type="Proteomes" id="UP000193710"/>
    </source>
</evidence>
<comment type="caution">
    <text evidence="2">The sequence shown here is derived from an EMBL/GenBank/DDBJ whole genome shotgun (WGS) entry which is preliminary data.</text>
</comment>
<feature type="region of interest" description="Disordered" evidence="1">
    <location>
        <begin position="101"/>
        <end position="126"/>
    </location>
</feature>
<dbReference type="EMBL" id="LQPY01000015">
    <property type="protein sequence ID" value="ORX05144.1"/>
    <property type="molecule type" value="Genomic_DNA"/>
</dbReference>
<feature type="compositionally biased region" description="Basic and acidic residues" evidence="1">
    <location>
        <begin position="105"/>
        <end position="117"/>
    </location>
</feature>
<name>A0ABX3W877_9MYCO</name>
<accession>A0ABX3W877</accession>
<gene>
    <name evidence="2" type="ORF">AWC29_11890</name>
</gene>
<evidence type="ECO:0000256" key="1">
    <source>
        <dbReference type="SAM" id="MobiDB-lite"/>
    </source>
</evidence>
<keyword evidence="3" id="KW-1185">Reference proteome</keyword>